<dbReference type="NCBIfam" id="TIGR00229">
    <property type="entry name" value="sensory_box"/>
    <property type="match status" value="1"/>
</dbReference>
<evidence type="ECO:0000313" key="8">
    <source>
        <dbReference type="Proteomes" id="UP001642482"/>
    </source>
</evidence>
<dbReference type="SUPFAM" id="SSF52172">
    <property type="entry name" value="CheY-like"/>
    <property type="match status" value="1"/>
</dbReference>
<dbReference type="PANTHER" id="PTHR45339">
    <property type="entry name" value="HYBRID SIGNAL TRANSDUCTION HISTIDINE KINASE J"/>
    <property type="match status" value="1"/>
</dbReference>
<dbReference type="InterPro" id="IPR035965">
    <property type="entry name" value="PAS-like_dom_sf"/>
</dbReference>
<dbReference type="InterPro" id="IPR011006">
    <property type="entry name" value="CheY-like_superfamily"/>
</dbReference>
<dbReference type="InterPro" id="IPR000014">
    <property type="entry name" value="PAS"/>
</dbReference>
<dbReference type="Pfam" id="PF00072">
    <property type="entry name" value="Response_reg"/>
    <property type="match status" value="1"/>
</dbReference>
<dbReference type="Gene3D" id="3.30.565.10">
    <property type="entry name" value="Histidine kinase-like ATPase, C-terminal domain"/>
    <property type="match status" value="1"/>
</dbReference>
<dbReference type="InterPro" id="IPR003594">
    <property type="entry name" value="HATPase_dom"/>
</dbReference>
<dbReference type="PROSITE" id="PS50110">
    <property type="entry name" value="RESPONSE_REGULATORY"/>
    <property type="match status" value="1"/>
</dbReference>
<evidence type="ECO:0000313" key="7">
    <source>
        <dbReference type="EMBL" id="CAK7226320.1"/>
    </source>
</evidence>
<dbReference type="Gene3D" id="3.30.450.20">
    <property type="entry name" value="PAS domain"/>
    <property type="match status" value="1"/>
</dbReference>
<dbReference type="Pfam" id="PF02518">
    <property type="entry name" value="HATPase_c"/>
    <property type="match status" value="1"/>
</dbReference>
<feature type="domain" description="Histidine kinase" evidence="4">
    <location>
        <begin position="352"/>
        <end position="573"/>
    </location>
</feature>
<feature type="region of interest" description="Disordered" evidence="3">
    <location>
        <begin position="647"/>
        <end position="689"/>
    </location>
</feature>
<dbReference type="InterPro" id="IPR036097">
    <property type="entry name" value="HisK_dim/P_sf"/>
</dbReference>
<evidence type="ECO:0000256" key="3">
    <source>
        <dbReference type="SAM" id="MobiDB-lite"/>
    </source>
</evidence>
<organism evidence="7 8">
    <name type="scientific">Sporothrix eucalyptigena</name>
    <dbReference type="NCBI Taxonomy" id="1812306"/>
    <lineage>
        <taxon>Eukaryota</taxon>
        <taxon>Fungi</taxon>
        <taxon>Dikarya</taxon>
        <taxon>Ascomycota</taxon>
        <taxon>Pezizomycotina</taxon>
        <taxon>Sordariomycetes</taxon>
        <taxon>Sordariomycetidae</taxon>
        <taxon>Ophiostomatales</taxon>
        <taxon>Ophiostomataceae</taxon>
        <taxon>Sporothrix</taxon>
    </lineage>
</organism>
<dbReference type="Gene3D" id="3.40.50.2300">
    <property type="match status" value="1"/>
</dbReference>
<dbReference type="InterPro" id="IPR004358">
    <property type="entry name" value="Sig_transdc_His_kin-like_C"/>
</dbReference>
<evidence type="ECO:0000256" key="2">
    <source>
        <dbReference type="PROSITE-ProRule" id="PRU00169"/>
    </source>
</evidence>
<dbReference type="InterPro" id="IPR005467">
    <property type="entry name" value="His_kinase_dom"/>
</dbReference>
<dbReference type="SMART" id="SM00388">
    <property type="entry name" value="HisKA"/>
    <property type="match status" value="1"/>
</dbReference>
<dbReference type="EMBL" id="CAWUHD010000065">
    <property type="protein sequence ID" value="CAK7226320.1"/>
    <property type="molecule type" value="Genomic_DNA"/>
</dbReference>
<dbReference type="Proteomes" id="UP001642482">
    <property type="component" value="Unassembled WGS sequence"/>
</dbReference>
<accession>A0ABP0C3R9</accession>
<reference evidence="7 8" key="1">
    <citation type="submission" date="2024-01" db="EMBL/GenBank/DDBJ databases">
        <authorList>
            <person name="Allen C."/>
            <person name="Tagirdzhanova G."/>
        </authorList>
    </citation>
    <scope>NUCLEOTIDE SEQUENCE [LARGE SCALE GENOMIC DNA]</scope>
</reference>
<dbReference type="SUPFAM" id="SSF55874">
    <property type="entry name" value="ATPase domain of HSP90 chaperone/DNA topoisomerase II/histidine kinase"/>
    <property type="match status" value="1"/>
</dbReference>
<evidence type="ECO:0000259" key="5">
    <source>
        <dbReference type="PROSITE" id="PS50110"/>
    </source>
</evidence>
<feature type="domain" description="PAS" evidence="6">
    <location>
        <begin position="211"/>
        <end position="284"/>
    </location>
</feature>
<dbReference type="SUPFAM" id="SSF55785">
    <property type="entry name" value="PYP-like sensor domain (PAS domain)"/>
    <property type="match status" value="1"/>
</dbReference>
<proteinExistence type="predicted"/>
<dbReference type="SMART" id="SM00387">
    <property type="entry name" value="HATPase_c"/>
    <property type="match status" value="1"/>
</dbReference>
<dbReference type="PROSITE" id="PS50112">
    <property type="entry name" value="PAS"/>
    <property type="match status" value="1"/>
</dbReference>
<dbReference type="Gene3D" id="1.10.287.130">
    <property type="match status" value="1"/>
</dbReference>
<dbReference type="CDD" id="cd17546">
    <property type="entry name" value="REC_hyHK_CKI1_RcsC-like"/>
    <property type="match status" value="1"/>
</dbReference>
<dbReference type="CDD" id="cd00130">
    <property type="entry name" value="PAS"/>
    <property type="match status" value="1"/>
</dbReference>
<dbReference type="CDD" id="cd16922">
    <property type="entry name" value="HATPase_EvgS-ArcB-TorS-like"/>
    <property type="match status" value="1"/>
</dbReference>
<keyword evidence="1 2" id="KW-0597">Phosphoprotein</keyword>
<dbReference type="InterPro" id="IPR003661">
    <property type="entry name" value="HisK_dim/P_dom"/>
</dbReference>
<protein>
    <submittedName>
        <fullName evidence="7">Uncharacterized protein</fullName>
    </submittedName>
</protein>
<feature type="domain" description="Response regulatory" evidence="5">
    <location>
        <begin position="787"/>
        <end position="906"/>
    </location>
</feature>
<evidence type="ECO:0000259" key="6">
    <source>
        <dbReference type="PROSITE" id="PS50112"/>
    </source>
</evidence>
<keyword evidence="8" id="KW-1185">Reference proteome</keyword>
<feature type="compositionally biased region" description="Polar residues" evidence="3">
    <location>
        <begin position="666"/>
        <end position="681"/>
    </location>
</feature>
<name>A0ABP0C3R9_9PEZI</name>
<dbReference type="InterPro" id="IPR036890">
    <property type="entry name" value="HATPase_C_sf"/>
</dbReference>
<dbReference type="SMART" id="SM00448">
    <property type="entry name" value="REC"/>
    <property type="match status" value="1"/>
</dbReference>
<sequence>MSTTQAANTVPDVDPVPSPTVRLLTVKGETEPTAITSTNDDDFNLDDIFNLSPVASAILSPSFQIKRASRSFLTVLDLELDNCLGRDILLAIEDRVLLSNNDRVRIKTVLQTSIDLRTVQTLSGRSASNGALSSIGVDLAWNLRAIPIFRDDAPFSLIFEWTQTQSTAPTIGISSPPIQQETSVILLPPNGPHGTFQPPSPSGNLASGLSVDETLRILIQSVKDYAIFLLDVNGNIATWNAGAQLNKGYTQDEIIGKHFSIFYSPKDVEDHKPQQILEDCLRDGRVEDEGWRFRKDGSRFWANVTITAIFKDGVHVGFGKVTRNMTERRAAEVRVIAAYEESAKLKSDFLANMSHEIRTPMHGMLSACSLLLDTPLTPDQRETASIIDESGQVLLRVINDILDYSKLASGSFSIHTDIVGIANIITSVIRNIQPTLQPNVRLQLSLASDLPRAVQGDPLRYRQIMQNIVGNATKFTDKGYVRVATTVQSQDDDTFVILTKVTDSGIGIPPDATSSLFVPFTQVDATTKKRFQGTGLGLSICKSLVELMGGDIGFTPNPDGQGSIFWFTTRFLKIKSLSQLNKTDTEPTDKRMSRRGTLTPPRQKLAQFELEKTQSIPPPLERIAKKIGLSKAEVAAGSGFDLIEDDGGAISPLPGGEIDLSPDPSLGSQESVVSTPATTPSVDELPPPLSTSPAELVVPRDLPISLPVDFSAKETQSAASSPTELTASTLSLKSPTFAPSQVDFLASPTRNSSVSETDSFPEDPQERLHRKLEQNVALLRERAVGKRILIAEDNVTNQRILLRILSTFGFNKDFITVAPDGAQAVRFAREKPDGFDLCFMDISMPVMDGHEATVQMRKSGIKLPIIAMTAYALKGDREQCLAFGMDDYISKPVHKRMLVEKLLAWLPE</sequence>
<dbReference type="CDD" id="cd00082">
    <property type="entry name" value="HisKA"/>
    <property type="match status" value="1"/>
</dbReference>
<dbReference type="PROSITE" id="PS50109">
    <property type="entry name" value="HIS_KIN"/>
    <property type="match status" value="1"/>
</dbReference>
<gene>
    <name evidence="7" type="ORF">SEUCBS140593_006201</name>
</gene>
<feature type="modified residue" description="4-aspartylphosphate" evidence="2">
    <location>
        <position position="841"/>
    </location>
</feature>
<dbReference type="SUPFAM" id="SSF47384">
    <property type="entry name" value="Homodimeric domain of signal transducing histidine kinase"/>
    <property type="match status" value="1"/>
</dbReference>
<evidence type="ECO:0000259" key="4">
    <source>
        <dbReference type="PROSITE" id="PS50109"/>
    </source>
</evidence>
<dbReference type="PRINTS" id="PR00344">
    <property type="entry name" value="BCTRLSENSOR"/>
</dbReference>
<evidence type="ECO:0000256" key="1">
    <source>
        <dbReference type="ARBA" id="ARBA00022553"/>
    </source>
</evidence>
<dbReference type="Pfam" id="PF00512">
    <property type="entry name" value="HisKA"/>
    <property type="match status" value="1"/>
</dbReference>
<comment type="caution">
    <text evidence="7">The sequence shown here is derived from an EMBL/GenBank/DDBJ whole genome shotgun (WGS) entry which is preliminary data.</text>
</comment>
<dbReference type="InterPro" id="IPR001789">
    <property type="entry name" value="Sig_transdc_resp-reg_receiver"/>
</dbReference>
<dbReference type="PANTHER" id="PTHR45339:SF5">
    <property type="entry name" value="HISTIDINE KINASE"/>
    <property type="match status" value="1"/>
</dbReference>
<dbReference type="SMART" id="SM00091">
    <property type="entry name" value="PAS"/>
    <property type="match status" value="2"/>
</dbReference>
<dbReference type="Pfam" id="PF13426">
    <property type="entry name" value="PAS_9"/>
    <property type="match status" value="1"/>
</dbReference>